<evidence type="ECO:0000256" key="6">
    <source>
        <dbReference type="ARBA" id="ARBA00022918"/>
    </source>
</evidence>
<evidence type="ECO:0000256" key="4">
    <source>
        <dbReference type="ARBA" id="ARBA00022759"/>
    </source>
</evidence>
<keyword evidence="6" id="KW-0695">RNA-directed DNA polymerase</keyword>
<evidence type="ECO:0000313" key="8">
    <source>
        <dbReference type="EMBL" id="TNN44668.1"/>
    </source>
</evidence>
<keyword evidence="9" id="KW-1185">Reference proteome</keyword>
<dbReference type="InterPro" id="IPR043502">
    <property type="entry name" value="DNA/RNA_pol_sf"/>
</dbReference>
<dbReference type="EMBL" id="SRLO01000890">
    <property type="protein sequence ID" value="TNN44668.1"/>
    <property type="molecule type" value="Genomic_DNA"/>
</dbReference>
<keyword evidence="4" id="KW-0255">Endonuclease</keyword>
<evidence type="ECO:0000259" key="7">
    <source>
        <dbReference type="Pfam" id="PF17917"/>
    </source>
</evidence>
<keyword evidence="2" id="KW-0548">Nucleotidyltransferase</keyword>
<sequence>MDNILVHGATEEEKTVAWRRAPSGLDRSGVGLDPDRVEAVRQMSPPAGVQELRKILGKLHGEQWKPVACCSGRLTETSTRCAQTEKKALPGVWACEESDRYLNGLQQFKLITDRTPLVPLINSRSLDNVHM</sequence>
<evidence type="ECO:0000256" key="1">
    <source>
        <dbReference type="ARBA" id="ARBA00022679"/>
    </source>
</evidence>
<keyword evidence="1" id="KW-0808">Transferase</keyword>
<dbReference type="GO" id="GO:0004519">
    <property type="term" value="F:endonuclease activity"/>
    <property type="evidence" value="ECO:0007669"/>
    <property type="project" value="UniProtKB-KW"/>
</dbReference>
<dbReference type="InterPro" id="IPR041373">
    <property type="entry name" value="RT_RNaseH"/>
</dbReference>
<dbReference type="GO" id="GO:0016787">
    <property type="term" value="F:hydrolase activity"/>
    <property type="evidence" value="ECO:0007669"/>
    <property type="project" value="UniProtKB-KW"/>
</dbReference>
<dbReference type="GO" id="GO:0003964">
    <property type="term" value="F:RNA-directed DNA polymerase activity"/>
    <property type="evidence" value="ECO:0007669"/>
    <property type="project" value="UniProtKB-KW"/>
</dbReference>
<evidence type="ECO:0000256" key="3">
    <source>
        <dbReference type="ARBA" id="ARBA00022722"/>
    </source>
</evidence>
<keyword evidence="3" id="KW-0540">Nuclease</keyword>
<dbReference type="Proteomes" id="UP000314294">
    <property type="component" value="Unassembled WGS sequence"/>
</dbReference>
<dbReference type="SUPFAM" id="SSF56672">
    <property type="entry name" value="DNA/RNA polymerases"/>
    <property type="match status" value="1"/>
</dbReference>
<evidence type="ECO:0000313" key="9">
    <source>
        <dbReference type="Proteomes" id="UP000314294"/>
    </source>
</evidence>
<feature type="domain" description="Reverse transcriptase RNase H-like" evidence="7">
    <location>
        <begin position="58"/>
        <end position="125"/>
    </location>
</feature>
<comment type="caution">
    <text evidence="8">The sequence shown here is derived from an EMBL/GenBank/DDBJ whole genome shotgun (WGS) entry which is preliminary data.</text>
</comment>
<dbReference type="OrthoDB" id="775972at2759"/>
<accession>A0A4Z2FTX7</accession>
<dbReference type="Pfam" id="PF17917">
    <property type="entry name" value="RT_RNaseH"/>
    <property type="match status" value="1"/>
</dbReference>
<protein>
    <recommendedName>
        <fullName evidence="7">Reverse transcriptase RNase H-like domain-containing protein</fullName>
    </recommendedName>
</protein>
<organism evidence="8 9">
    <name type="scientific">Liparis tanakae</name>
    <name type="common">Tanaka's snailfish</name>
    <dbReference type="NCBI Taxonomy" id="230148"/>
    <lineage>
        <taxon>Eukaryota</taxon>
        <taxon>Metazoa</taxon>
        <taxon>Chordata</taxon>
        <taxon>Craniata</taxon>
        <taxon>Vertebrata</taxon>
        <taxon>Euteleostomi</taxon>
        <taxon>Actinopterygii</taxon>
        <taxon>Neopterygii</taxon>
        <taxon>Teleostei</taxon>
        <taxon>Neoteleostei</taxon>
        <taxon>Acanthomorphata</taxon>
        <taxon>Eupercaria</taxon>
        <taxon>Perciformes</taxon>
        <taxon>Cottioidei</taxon>
        <taxon>Cottales</taxon>
        <taxon>Liparidae</taxon>
        <taxon>Liparis</taxon>
    </lineage>
</organism>
<name>A0A4Z2FTX7_9TELE</name>
<dbReference type="AlphaFoldDB" id="A0A4Z2FTX7"/>
<proteinExistence type="predicted"/>
<gene>
    <name evidence="8" type="ORF">EYF80_045144</name>
</gene>
<evidence type="ECO:0000256" key="5">
    <source>
        <dbReference type="ARBA" id="ARBA00022801"/>
    </source>
</evidence>
<reference evidence="8 9" key="1">
    <citation type="submission" date="2019-03" db="EMBL/GenBank/DDBJ databases">
        <title>First draft genome of Liparis tanakae, snailfish: a comprehensive survey of snailfish specific genes.</title>
        <authorList>
            <person name="Kim W."/>
            <person name="Song I."/>
            <person name="Jeong J.-H."/>
            <person name="Kim D."/>
            <person name="Kim S."/>
            <person name="Ryu S."/>
            <person name="Song J.Y."/>
            <person name="Lee S.K."/>
        </authorList>
    </citation>
    <scope>NUCLEOTIDE SEQUENCE [LARGE SCALE GENOMIC DNA]</scope>
    <source>
        <tissue evidence="8">Muscle</tissue>
    </source>
</reference>
<evidence type="ECO:0000256" key="2">
    <source>
        <dbReference type="ARBA" id="ARBA00022695"/>
    </source>
</evidence>
<keyword evidence="5" id="KW-0378">Hydrolase</keyword>